<organism evidence="1 2">
    <name type="scientific">Zosterops borbonicus</name>
    <dbReference type="NCBI Taxonomy" id="364589"/>
    <lineage>
        <taxon>Eukaryota</taxon>
        <taxon>Metazoa</taxon>
        <taxon>Chordata</taxon>
        <taxon>Craniata</taxon>
        <taxon>Vertebrata</taxon>
        <taxon>Euteleostomi</taxon>
        <taxon>Archelosauria</taxon>
        <taxon>Archosauria</taxon>
        <taxon>Dinosauria</taxon>
        <taxon>Saurischia</taxon>
        <taxon>Theropoda</taxon>
        <taxon>Coelurosauria</taxon>
        <taxon>Aves</taxon>
        <taxon>Neognathae</taxon>
        <taxon>Neoaves</taxon>
        <taxon>Telluraves</taxon>
        <taxon>Australaves</taxon>
        <taxon>Passeriformes</taxon>
        <taxon>Sylvioidea</taxon>
        <taxon>Zosteropidae</taxon>
        <taxon>Zosterops</taxon>
    </lineage>
</organism>
<dbReference type="AlphaFoldDB" id="A0A8K1DBJ9"/>
<dbReference type="EMBL" id="SWJQ01001583">
    <property type="protein sequence ID" value="TRZ07879.1"/>
    <property type="molecule type" value="Genomic_DNA"/>
</dbReference>
<name>A0A8K1DBJ9_9PASS</name>
<evidence type="ECO:0000313" key="1">
    <source>
        <dbReference type="EMBL" id="TRZ07879.1"/>
    </source>
</evidence>
<proteinExistence type="predicted"/>
<evidence type="ECO:0008006" key="3">
    <source>
        <dbReference type="Google" id="ProtNLM"/>
    </source>
</evidence>
<gene>
    <name evidence="1" type="ORF">HGM15179_019227</name>
</gene>
<keyword evidence="2" id="KW-1185">Reference proteome</keyword>
<dbReference type="PANTHER" id="PTHR33332">
    <property type="entry name" value="REVERSE TRANSCRIPTASE DOMAIN-CONTAINING PROTEIN"/>
    <property type="match status" value="1"/>
</dbReference>
<accession>A0A8K1DBJ9</accession>
<dbReference type="OrthoDB" id="416454at2759"/>
<protein>
    <recommendedName>
        <fullName evidence="3">Reverse transcriptase domain-containing protein</fullName>
    </recommendedName>
</protein>
<dbReference type="Proteomes" id="UP000796761">
    <property type="component" value="Unassembled WGS sequence"/>
</dbReference>
<sequence>MTSLRWSKNSDGVSEGPCFIAYKADQFIVLGEVPEDWKKANATLVIKKGKKEYPGNYQPVSLASIPGKVMEHLILEAISTHVEDKKMIQSSHHGFTRGKSCLTNMIAFYDETTAWMDERRAVDIIYLNFSKAFETLTASS</sequence>
<comment type="caution">
    <text evidence="1">The sequence shown here is derived from an EMBL/GenBank/DDBJ whole genome shotgun (WGS) entry which is preliminary data.</text>
</comment>
<reference evidence="1" key="1">
    <citation type="submission" date="2019-04" db="EMBL/GenBank/DDBJ databases">
        <title>Genome assembly of Zosterops borbonicus 15179.</title>
        <authorList>
            <person name="Leroy T."/>
            <person name="Anselmetti Y."/>
            <person name="Tilak M.-K."/>
            <person name="Nabholz B."/>
        </authorList>
    </citation>
    <scope>NUCLEOTIDE SEQUENCE</scope>
    <source>
        <strain evidence="1">HGM_15179</strain>
        <tissue evidence="1">Muscle</tissue>
    </source>
</reference>
<evidence type="ECO:0000313" key="2">
    <source>
        <dbReference type="Proteomes" id="UP000796761"/>
    </source>
</evidence>